<organism evidence="7 8">
    <name type="scientific">Methanobrevibacter oralis</name>
    <dbReference type="NCBI Taxonomy" id="66851"/>
    <lineage>
        <taxon>Archaea</taxon>
        <taxon>Methanobacteriati</taxon>
        <taxon>Methanobacteriota</taxon>
        <taxon>Methanomada group</taxon>
        <taxon>Methanobacteria</taxon>
        <taxon>Methanobacteriales</taxon>
        <taxon>Methanobacteriaceae</taxon>
        <taxon>Methanobrevibacter</taxon>
    </lineage>
</organism>
<dbReference type="GO" id="GO:0005737">
    <property type="term" value="C:cytoplasm"/>
    <property type="evidence" value="ECO:0007669"/>
    <property type="project" value="UniProtKB-SubCell"/>
</dbReference>
<dbReference type="Proteomes" id="UP000077428">
    <property type="component" value="Unassembled WGS sequence"/>
</dbReference>
<evidence type="ECO:0000256" key="1">
    <source>
        <dbReference type="ARBA" id="ARBA00022478"/>
    </source>
</evidence>
<evidence type="ECO:0000256" key="2">
    <source>
        <dbReference type="ARBA" id="ARBA00022695"/>
    </source>
</evidence>
<dbReference type="PANTHER" id="PTHR10535">
    <property type="entry name" value="DNA-DIRECTED RNA POLYMERASES I, II, AND III SUBUNIT RPABC1"/>
    <property type="match status" value="1"/>
</dbReference>
<dbReference type="InterPro" id="IPR020608">
    <property type="entry name" value="RNA_pol_subH/Rpb5_CS"/>
</dbReference>
<evidence type="ECO:0000256" key="5">
    <source>
        <dbReference type="HAMAP-Rule" id="MF_00025"/>
    </source>
</evidence>
<proteinExistence type="inferred from homology"/>
<sequence>MKIDIQNHMLVPEHEVMTEDEIIKEFADVDYDYRNLPKIRSDDPVVKTLDGVQPGSVLRITRKSETAGEFITYRIVED</sequence>
<dbReference type="InterPro" id="IPR035913">
    <property type="entry name" value="RPB5-like_sf"/>
</dbReference>
<keyword evidence="3 5" id="KW-0804">Transcription</keyword>
<evidence type="ECO:0000256" key="4">
    <source>
        <dbReference type="ARBA" id="ARBA00025765"/>
    </source>
</evidence>
<dbReference type="InterPro" id="IPR000783">
    <property type="entry name" value="RNA_pol_subH/Rpb5_C"/>
</dbReference>
<keyword evidence="5" id="KW-0963">Cytoplasm</keyword>
<feature type="domain" description="RNA polymerase subunit H/Rpb5 C-terminal" evidence="6">
    <location>
        <begin position="3"/>
        <end position="76"/>
    </location>
</feature>
<dbReference type="InterPro" id="IPR014381">
    <property type="entry name" value="Arch_Rpo5/euc_Rpb5"/>
</dbReference>
<dbReference type="Gene3D" id="3.90.940.20">
    <property type="entry name" value="RPB5-like RNA polymerase subunit"/>
    <property type="match status" value="1"/>
</dbReference>
<dbReference type="EC" id="2.7.7.6" evidence="5"/>
<keyword evidence="5" id="KW-0808">Transferase</keyword>
<dbReference type="GO" id="GO:0006366">
    <property type="term" value="P:transcription by RNA polymerase II"/>
    <property type="evidence" value="ECO:0007669"/>
    <property type="project" value="TreeGrafter"/>
</dbReference>
<name>A0A166BPD5_METOA</name>
<dbReference type="EMBL" id="LWMU01000048">
    <property type="protein sequence ID" value="KZX13639.1"/>
    <property type="molecule type" value="Genomic_DNA"/>
</dbReference>
<keyword evidence="2 5" id="KW-0548">Nucleotidyltransferase</keyword>
<comment type="function">
    <text evidence="5">DNA-dependent RNA polymerase (RNAP) catalyzes the transcription of DNA into RNA using the four ribonucleoside triphosphates as substrates.</text>
</comment>
<protein>
    <recommendedName>
        <fullName evidence="5">DNA-directed RNA polymerase subunit Rpo5</fullName>
        <ecNumber evidence="5">2.7.7.6</ecNumber>
    </recommendedName>
    <alternativeName>
        <fullName evidence="5">DNA-directed RNA polymerase subunit H</fullName>
    </alternativeName>
</protein>
<evidence type="ECO:0000313" key="7">
    <source>
        <dbReference type="EMBL" id="KZX13639.1"/>
    </source>
</evidence>
<dbReference type="PANTHER" id="PTHR10535:SF0">
    <property type="entry name" value="DNA-DIRECTED RNA POLYMERASES I, II, AND III SUBUNIT RPABC1"/>
    <property type="match status" value="1"/>
</dbReference>
<dbReference type="PROSITE" id="PS01110">
    <property type="entry name" value="RNA_POL_H_23KD"/>
    <property type="match status" value="1"/>
</dbReference>
<gene>
    <name evidence="5" type="primary">rpo5</name>
    <name evidence="5" type="synonym">rpoH</name>
    <name evidence="7" type="ORF">MBORA_05500</name>
</gene>
<accession>A0A166BPD5</accession>
<comment type="subunit">
    <text evidence="5">Part of the RNA polymerase complex.</text>
</comment>
<dbReference type="GO" id="GO:0006362">
    <property type="term" value="P:transcription elongation by RNA polymerase I"/>
    <property type="evidence" value="ECO:0007669"/>
    <property type="project" value="TreeGrafter"/>
</dbReference>
<evidence type="ECO:0000256" key="3">
    <source>
        <dbReference type="ARBA" id="ARBA00023163"/>
    </source>
</evidence>
<comment type="similarity">
    <text evidence="4 5">Belongs to the archaeal Rpo5/eukaryotic RPB5 RNA polymerase subunit family.</text>
</comment>
<dbReference type="RefSeq" id="WP_052331727.1">
    <property type="nucleotide sequence ID" value="NZ_CABMAB010000002.1"/>
</dbReference>
<dbReference type="GO" id="GO:0003899">
    <property type="term" value="F:DNA-directed RNA polymerase activity"/>
    <property type="evidence" value="ECO:0007669"/>
    <property type="project" value="UniProtKB-UniRule"/>
</dbReference>
<dbReference type="AlphaFoldDB" id="A0A166BPD5"/>
<dbReference type="NCBIfam" id="NF007129">
    <property type="entry name" value="PRK09570.1"/>
    <property type="match status" value="1"/>
</dbReference>
<dbReference type="Pfam" id="PF01191">
    <property type="entry name" value="RNA_pol_Rpb5_C"/>
    <property type="match status" value="1"/>
</dbReference>
<dbReference type="HAMAP" id="MF_00025">
    <property type="entry name" value="RNApol_Rpo5_RPB5"/>
    <property type="match status" value="1"/>
</dbReference>
<dbReference type="GO" id="GO:0042797">
    <property type="term" value="P:tRNA transcription by RNA polymerase III"/>
    <property type="evidence" value="ECO:0007669"/>
    <property type="project" value="TreeGrafter"/>
</dbReference>
<evidence type="ECO:0000313" key="8">
    <source>
        <dbReference type="Proteomes" id="UP000077428"/>
    </source>
</evidence>
<comment type="caution">
    <text evidence="7">The sequence shown here is derived from an EMBL/GenBank/DDBJ whole genome shotgun (WGS) entry which is preliminary data.</text>
</comment>
<evidence type="ECO:0000259" key="6">
    <source>
        <dbReference type="Pfam" id="PF01191"/>
    </source>
</evidence>
<dbReference type="OrthoDB" id="30537at2157"/>
<dbReference type="PATRIC" id="fig|66851.6.peg.614"/>
<comment type="subcellular location">
    <subcellularLocation>
        <location evidence="5">Cytoplasm</location>
    </subcellularLocation>
</comment>
<dbReference type="STRING" id="66851.MBORA_05500"/>
<dbReference type="SUPFAM" id="SSF55287">
    <property type="entry name" value="RPB5-like RNA polymerase subunit"/>
    <property type="match status" value="1"/>
</dbReference>
<dbReference type="GO" id="GO:0000428">
    <property type="term" value="C:DNA-directed RNA polymerase complex"/>
    <property type="evidence" value="ECO:0007669"/>
    <property type="project" value="UniProtKB-KW"/>
</dbReference>
<keyword evidence="1 5" id="KW-0240">DNA-directed RNA polymerase</keyword>
<dbReference type="GO" id="GO:0003677">
    <property type="term" value="F:DNA binding"/>
    <property type="evidence" value="ECO:0007669"/>
    <property type="project" value="InterPro"/>
</dbReference>
<keyword evidence="8" id="KW-1185">Reference proteome</keyword>
<reference evidence="8" key="1">
    <citation type="journal article" date="2016" name="Genome Announc.">
        <title>Draft Genome Sequences of Methanobrevibacter curvatus DSM11111, Methanobrevibacter cuticularis DSM11139, Methanobrevibacter filiformis DSM11501, and Methanobrevibacter oralis DSM7256.</title>
        <authorList>
            <person name="Poehlein A."/>
            <person name="Seedorf H."/>
        </authorList>
    </citation>
    <scope>NUCLEOTIDE SEQUENCE [LARGE SCALE GENOMIC DNA]</scope>
    <source>
        <strain evidence="8">DSM 7256 / JCM 30027 / ZR</strain>
    </source>
</reference>
<comment type="catalytic activity">
    <reaction evidence="5">
        <text>RNA(n) + a ribonucleoside 5'-triphosphate = RNA(n+1) + diphosphate</text>
        <dbReference type="Rhea" id="RHEA:21248"/>
        <dbReference type="Rhea" id="RHEA-COMP:14527"/>
        <dbReference type="Rhea" id="RHEA-COMP:17342"/>
        <dbReference type="ChEBI" id="CHEBI:33019"/>
        <dbReference type="ChEBI" id="CHEBI:61557"/>
        <dbReference type="ChEBI" id="CHEBI:140395"/>
        <dbReference type="EC" id="2.7.7.6"/>
    </reaction>
</comment>